<keyword evidence="14" id="KW-0812">Transmembrane</keyword>
<dbReference type="GO" id="GO:0043565">
    <property type="term" value="F:sequence-specific DNA binding"/>
    <property type="evidence" value="ECO:0007669"/>
    <property type="project" value="InterPro"/>
</dbReference>
<dbReference type="InterPro" id="IPR003594">
    <property type="entry name" value="HATPase_dom"/>
</dbReference>
<keyword evidence="4" id="KW-0808">Transferase</keyword>
<keyword evidence="13" id="KW-0175">Coiled coil</keyword>
<feature type="domain" description="Histidine kinase" evidence="16">
    <location>
        <begin position="407"/>
        <end position="630"/>
    </location>
</feature>
<feature type="transmembrane region" description="Helical" evidence="14">
    <location>
        <begin position="340"/>
        <end position="364"/>
    </location>
</feature>
<keyword evidence="14" id="KW-0472">Membrane</keyword>
<feature type="modified residue" description="4-aspartylphosphate" evidence="12">
    <location>
        <position position="722"/>
    </location>
</feature>
<dbReference type="PANTHER" id="PTHR43547:SF2">
    <property type="entry name" value="HYBRID SIGNAL TRANSDUCTION HISTIDINE KINASE C"/>
    <property type="match status" value="1"/>
</dbReference>
<dbReference type="PROSITE" id="PS50109">
    <property type="entry name" value="HIS_KIN"/>
    <property type="match status" value="1"/>
</dbReference>
<dbReference type="SUPFAM" id="SSF55874">
    <property type="entry name" value="ATPase domain of HSP90 chaperone/DNA topoisomerase II/histidine kinase"/>
    <property type="match status" value="1"/>
</dbReference>
<keyword evidence="11" id="KW-0804">Transcription</keyword>
<comment type="catalytic activity">
    <reaction evidence="1">
        <text>ATP + protein L-histidine = ADP + protein N-phospho-L-histidine.</text>
        <dbReference type="EC" id="2.7.13.3"/>
    </reaction>
</comment>
<dbReference type="PROSITE" id="PS51257">
    <property type="entry name" value="PROKAR_LIPOPROTEIN"/>
    <property type="match status" value="1"/>
</dbReference>
<proteinExistence type="predicted"/>
<dbReference type="SUPFAM" id="SSF47384">
    <property type="entry name" value="Homodimeric domain of signal transducing histidine kinase"/>
    <property type="match status" value="1"/>
</dbReference>
<dbReference type="SMART" id="SM00388">
    <property type="entry name" value="HisKA"/>
    <property type="match status" value="1"/>
</dbReference>
<dbReference type="Gene3D" id="3.30.565.10">
    <property type="entry name" value="Histidine kinase-like ATPase, C-terminal domain"/>
    <property type="match status" value="1"/>
</dbReference>
<dbReference type="Gene3D" id="3.40.50.2300">
    <property type="match status" value="3"/>
</dbReference>
<dbReference type="InterPro" id="IPR018062">
    <property type="entry name" value="HTH_AraC-typ_CS"/>
</dbReference>
<feature type="domain" description="Response regulatory" evidence="17">
    <location>
        <begin position="674"/>
        <end position="789"/>
    </location>
</feature>
<dbReference type="SUPFAM" id="SSF46689">
    <property type="entry name" value="Homeodomain-like"/>
    <property type="match status" value="1"/>
</dbReference>
<dbReference type="InterPro" id="IPR011006">
    <property type="entry name" value="CheY-like_superfamily"/>
</dbReference>
<dbReference type="InterPro" id="IPR036097">
    <property type="entry name" value="HisK_dim/P_sf"/>
</dbReference>
<reference evidence="18 19" key="1">
    <citation type="journal article" date="2021" name="Sci. Rep.">
        <title>The distribution of antibiotic resistance genes in chicken gut microbiota commensals.</title>
        <authorList>
            <person name="Juricova H."/>
            <person name="Matiasovicova J."/>
            <person name="Kubasova T."/>
            <person name="Cejkova D."/>
            <person name="Rychlik I."/>
        </authorList>
    </citation>
    <scope>NUCLEOTIDE SEQUENCE [LARGE SCALE GENOMIC DNA]</scope>
    <source>
        <strain evidence="18 19">An421</strain>
    </source>
</reference>
<dbReference type="SUPFAM" id="SSF53822">
    <property type="entry name" value="Periplasmic binding protein-like I"/>
    <property type="match status" value="1"/>
</dbReference>
<keyword evidence="6" id="KW-0418">Kinase</keyword>
<dbReference type="PROSITE" id="PS50110">
    <property type="entry name" value="RESPONSE_REGULATORY"/>
    <property type="match status" value="1"/>
</dbReference>
<keyword evidence="10" id="KW-0238">DNA-binding</keyword>
<dbReference type="Pfam" id="PF12833">
    <property type="entry name" value="HTH_18"/>
    <property type="match status" value="1"/>
</dbReference>
<evidence type="ECO:0000256" key="6">
    <source>
        <dbReference type="ARBA" id="ARBA00022777"/>
    </source>
</evidence>
<dbReference type="InterPro" id="IPR001789">
    <property type="entry name" value="Sig_transdc_resp-reg_receiver"/>
</dbReference>
<evidence type="ECO:0000256" key="9">
    <source>
        <dbReference type="ARBA" id="ARBA00023015"/>
    </source>
</evidence>
<dbReference type="Pfam" id="PF13407">
    <property type="entry name" value="Peripla_BP_4"/>
    <property type="match status" value="1"/>
</dbReference>
<evidence type="ECO:0000256" key="10">
    <source>
        <dbReference type="ARBA" id="ARBA00023125"/>
    </source>
</evidence>
<dbReference type="InterPro" id="IPR028082">
    <property type="entry name" value="Peripla_BP_I"/>
</dbReference>
<dbReference type="EMBL" id="JACJMO010000010">
    <property type="protein sequence ID" value="MBM6857596.1"/>
    <property type="molecule type" value="Genomic_DNA"/>
</dbReference>
<evidence type="ECO:0000259" key="17">
    <source>
        <dbReference type="PROSITE" id="PS50110"/>
    </source>
</evidence>
<dbReference type="GO" id="GO:0000155">
    <property type="term" value="F:phosphorelay sensor kinase activity"/>
    <property type="evidence" value="ECO:0007669"/>
    <property type="project" value="InterPro"/>
</dbReference>
<dbReference type="GO" id="GO:0005524">
    <property type="term" value="F:ATP binding"/>
    <property type="evidence" value="ECO:0007669"/>
    <property type="project" value="UniProtKB-KW"/>
</dbReference>
<dbReference type="RefSeq" id="WP_204971690.1">
    <property type="nucleotide sequence ID" value="NZ_JAAZTS010000011.1"/>
</dbReference>
<dbReference type="PRINTS" id="PR00344">
    <property type="entry name" value="BCTRLSENSOR"/>
</dbReference>
<keyword evidence="8" id="KW-0902">Two-component regulatory system</keyword>
<dbReference type="Pfam" id="PF02518">
    <property type="entry name" value="HATPase_c"/>
    <property type="match status" value="1"/>
</dbReference>
<dbReference type="SMART" id="SM00448">
    <property type="entry name" value="REC"/>
    <property type="match status" value="1"/>
</dbReference>
<keyword evidence="14" id="KW-1133">Transmembrane helix</keyword>
<feature type="domain" description="HTH araC/xylS-type" evidence="15">
    <location>
        <begin position="821"/>
        <end position="920"/>
    </location>
</feature>
<dbReference type="InterPro" id="IPR003661">
    <property type="entry name" value="HisK_dim/P_dom"/>
</dbReference>
<dbReference type="PANTHER" id="PTHR43547">
    <property type="entry name" value="TWO-COMPONENT HISTIDINE KINASE"/>
    <property type="match status" value="1"/>
</dbReference>
<dbReference type="SUPFAM" id="SSF52172">
    <property type="entry name" value="CheY-like"/>
    <property type="match status" value="1"/>
</dbReference>
<dbReference type="CDD" id="cd00082">
    <property type="entry name" value="HisKA"/>
    <property type="match status" value="1"/>
</dbReference>
<evidence type="ECO:0000256" key="3">
    <source>
        <dbReference type="ARBA" id="ARBA00022553"/>
    </source>
</evidence>
<dbReference type="CDD" id="cd06308">
    <property type="entry name" value="PBP1_sensor_kinase-like"/>
    <property type="match status" value="1"/>
</dbReference>
<evidence type="ECO:0000256" key="2">
    <source>
        <dbReference type="ARBA" id="ARBA00012438"/>
    </source>
</evidence>
<keyword evidence="9" id="KW-0805">Transcription regulation</keyword>
<accession>A0AA41D9A8</accession>
<dbReference type="InterPro" id="IPR009057">
    <property type="entry name" value="Homeodomain-like_sf"/>
</dbReference>
<dbReference type="Gene3D" id="6.10.250.850">
    <property type="match status" value="1"/>
</dbReference>
<dbReference type="Gene3D" id="1.10.287.130">
    <property type="match status" value="1"/>
</dbReference>
<dbReference type="Gene3D" id="1.10.10.60">
    <property type="entry name" value="Homeodomain-like"/>
    <property type="match status" value="1"/>
</dbReference>
<protein>
    <recommendedName>
        <fullName evidence="2">histidine kinase</fullName>
        <ecNumber evidence="2">2.7.13.3</ecNumber>
    </recommendedName>
</protein>
<keyword evidence="3 12" id="KW-0597">Phosphoprotein</keyword>
<gene>
    <name evidence="18" type="ORF">H6D15_08300</name>
</gene>
<evidence type="ECO:0000313" key="18">
    <source>
        <dbReference type="EMBL" id="MBM6857596.1"/>
    </source>
</evidence>
<evidence type="ECO:0000256" key="8">
    <source>
        <dbReference type="ARBA" id="ARBA00023012"/>
    </source>
</evidence>
<evidence type="ECO:0000256" key="11">
    <source>
        <dbReference type="ARBA" id="ARBA00023163"/>
    </source>
</evidence>
<dbReference type="Pfam" id="PF00512">
    <property type="entry name" value="HisKA"/>
    <property type="match status" value="1"/>
</dbReference>
<evidence type="ECO:0000256" key="14">
    <source>
        <dbReference type="SAM" id="Phobius"/>
    </source>
</evidence>
<dbReference type="GO" id="GO:0003700">
    <property type="term" value="F:DNA-binding transcription factor activity"/>
    <property type="evidence" value="ECO:0007669"/>
    <property type="project" value="InterPro"/>
</dbReference>
<dbReference type="InterPro" id="IPR005467">
    <property type="entry name" value="His_kinase_dom"/>
</dbReference>
<evidence type="ECO:0000313" key="19">
    <source>
        <dbReference type="Proteomes" id="UP000698924"/>
    </source>
</evidence>
<dbReference type="AlphaFoldDB" id="A0AA41D9A8"/>
<evidence type="ECO:0000256" key="4">
    <source>
        <dbReference type="ARBA" id="ARBA00022679"/>
    </source>
</evidence>
<dbReference type="PROSITE" id="PS01124">
    <property type="entry name" value="HTH_ARAC_FAMILY_2"/>
    <property type="match status" value="1"/>
</dbReference>
<evidence type="ECO:0000259" key="15">
    <source>
        <dbReference type="PROSITE" id="PS01124"/>
    </source>
</evidence>
<dbReference type="Proteomes" id="UP000698924">
    <property type="component" value="Unassembled WGS sequence"/>
</dbReference>
<dbReference type="InterPro" id="IPR036890">
    <property type="entry name" value="HATPase_C_sf"/>
</dbReference>
<comment type="caution">
    <text evidence="18">The sequence shown here is derived from an EMBL/GenBank/DDBJ whole genome shotgun (WGS) entry which is preliminary data.</text>
</comment>
<evidence type="ECO:0000259" key="16">
    <source>
        <dbReference type="PROSITE" id="PS50109"/>
    </source>
</evidence>
<evidence type="ECO:0000256" key="13">
    <source>
        <dbReference type="SAM" id="Coils"/>
    </source>
</evidence>
<dbReference type="InterPro" id="IPR018060">
    <property type="entry name" value="HTH_AraC"/>
</dbReference>
<sequence>MKRHFVFLVTILCTLYLLLFSSCSQEKNRYVIGVSQCSDDEWRTQMNKEIRREALFYPGVEVDIRSANDDNRKQTEDIERFIRRKVDLIVVAPNEAEAITPVIEKAYAKGIPVVLVDRRINSDQYTAYVGADNYEMGRQIGHYITTRLEGKGNVVELTGLKGSTPAADRHRGLMDVLSRTPGIQIVASADAGWFQKSAEQAFDSILTCQPKIDLVFAHNDRMAAGAHTAALRHGRANKMLFVGVDALPGKGLGVELVANGILDGTFIYPTGGDRVIQVAMSILEGKKYQRENLLSTAPVNRQNAHVMQMQTDHIATLDGKIEKLNSQLDAFLLRYSAQRMFLYACIIIILLVGALLVFVVRAFWTKNRLNAELSQQKKQLEEQRDQLIILSRQLEEATHAKLAFFTNVSHDFRTPLTLIADPVDQLQQSHNLNEQERFLLNIIHKNVAVLLRLVNQILDFRKFEEGKLDMHLSRFDLAASLHEWTDAFRTLAYRKHIRFSIDTPEPEGKDNEESVITADAEKIERILYNLLSNAFKFTPENGSVHVSLEFFNKENIRWMRLQVTDTGVGMSADHIQHIFESFYQIDVHHAGSGIGLALVKAFVEMHGGTIHVDSAEGQGTRFCIEMPAHQTGALDSNTTRSAMLANLKEGAVLAADQETIQVADHDTKPEDKETILVIDDNQDIRDYVRSVLQEKYNVIEAANGQEGVQQAMKYVPDAIICDVMMPVMDGMECCRRLKSELQTSHIPVMMLTAYAVDEQKIKGYECGADSYISKPFSAQLLTVRLRNLIENRQRLQNFFSDGVKAPTQKAPVAELDKGFMEKLHRLINDRLSDPNLSIEDLGEEIGLSRVQLYRKTKALCGHAPNELLRIARLKRASSLLASTEKTVAEITYEVGFSSPSYFTKCYKEYFGENPTDFLKRKNGE</sequence>
<evidence type="ECO:0000256" key="7">
    <source>
        <dbReference type="ARBA" id="ARBA00022840"/>
    </source>
</evidence>
<dbReference type="FunFam" id="3.40.50.2300:FF:000138">
    <property type="entry name" value="Two-component system sensor histidine kinase/response regulator"/>
    <property type="match status" value="1"/>
</dbReference>
<dbReference type="InterPro" id="IPR025997">
    <property type="entry name" value="SBP_2_dom"/>
</dbReference>
<dbReference type="PROSITE" id="PS00041">
    <property type="entry name" value="HTH_ARAC_FAMILY_1"/>
    <property type="match status" value="1"/>
</dbReference>
<dbReference type="SMART" id="SM00387">
    <property type="entry name" value="HATPase_c"/>
    <property type="match status" value="1"/>
</dbReference>
<evidence type="ECO:0000256" key="1">
    <source>
        <dbReference type="ARBA" id="ARBA00000085"/>
    </source>
</evidence>
<dbReference type="Pfam" id="PF00072">
    <property type="entry name" value="Response_reg"/>
    <property type="match status" value="1"/>
</dbReference>
<feature type="coiled-coil region" evidence="13">
    <location>
        <begin position="366"/>
        <end position="400"/>
    </location>
</feature>
<dbReference type="FunFam" id="3.30.565.10:FF:000037">
    <property type="entry name" value="Hybrid sensor histidine kinase/response regulator"/>
    <property type="match status" value="1"/>
</dbReference>
<dbReference type="EC" id="2.7.13.3" evidence="2"/>
<dbReference type="FunFam" id="1.10.287.130:FF:000045">
    <property type="entry name" value="Two-component system sensor histidine kinase/response regulator"/>
    <property type="match status" value="1"/>
</dbReference>
<evidence type="ECO:0000256" key="5">
    <source>
        <dbReference type="ARBA" id="ARBA00022741"/>
    </source>
</evidence>
<dbReference type="InterPro" id="IPR004358">
    <property type="entry name" value="Sig_transdc_His_kin-like_C"/>
</dbReference>
<keyword evidence="5" id="KW-0547">Nucleotide-binding</keyword>
<dbReference type="SMART" id="SM00342">
    <property type="entry name" value="HTH_ARAC"/>
    <property type="match status" value="1"/>
</dbReference>
<keyword evidence="19" id="KW-1185">Reference proteome</keyword>
<organism evidence="18 19">
    <name type="scientific">Caecibacteroides pullorum</name>
    <dbReference type="NCBI Taxonomy" id="2725562"/>
    <lineage>
        <taxon>Bacteria</taxon>
        <taxon>Pseudomonadati</taxon>
        <taxon>Bacteroidota</taxon>
        <taxon>Bacteroidia</taxon>
        <taxon>Bacteroidales</taxon>
        <taxon>Bacteroidaceae</taxon>
        <taxon>Caecibacteroides</taxon>
    </lineage>
</organism>
<evidence type="ECO:0000256" key="12">
    <source>
        <dbReference type="PROSITE-ProRule" id="PRU00169"/>
    </source>
</evidence>
<name>A0AA41D9A8_9BACT</name>
<keyword evidence="7" id="KW-0067">ATP-binding</keyword>